<dbReference type="Proteomes" id="UP000799777">
    <property type="component" value="Unassembled WGS sequence"/>
</dbReference>
<dbReference type="GO" id="GO:0003676">
    <property type="term" value="F:nucleic acid binding"/>
    <property type="evidence" value="ECO:0007669"/>
    <property type="project" value="InterPro"/>
</dbReference>
<gene>
    <name evidence="2" type="ORF">EK21DRAFT_27632</name>
</gene>
<dbReference type="Pfam" id="PF00270">
    <property type="entry name" value="DEAD"/>
    <property type="match status" value="1"/>
</dbReference>
<comment type="caution">
    <text evidence="2">The sequence shown here is derived from an EMBL/GenBank/DDBJ whole genome shotgun (WGS) entry which is preliminary data.</text>
</comment>
<reference evidence="2" key="1">
    <citation type="journal article" date="2020" name="Stud. Mycol.">
        <title>101 Dothideomycetes genomes: a test case for predicting lifestyles and emergence of pathogens.</title>
        <authorList>
            <person name="Haridas S."/>
            <person name="Albert R."/>
            <person name="Binder M."/>
            <person name="Bloem J."/>
            <person name="Labutti K."/>
            <person name="Salamov A."/>
            <person name="Andreopoulos B."/>
            <person name="Baker S."/>
            <person name="Barry K."/>
            <person name="Bills G."/>
            <person name="Bluhm B."/>
            <person name="Cannon C."/>
            <person name="Castanera R."/>
            <person name="Culley D."/>
            <person name="Daum C."/>
            <person name="Ezra D."/>
            <person name="Gonzalez J."/>
            <person name="Henrissat B."/>
            <person name="Kuo A."/>
            <person name="Liang C."/>
            <person name="Lipzen A."/>
            <person name="Lutzoni F."/>
            <person name="Magnuson J."/>
            <person name="Mondo S."/>
            <person name="Nolan M."/>
            <person name="Ohm R."/>
            <person name="Pangilinan J."/>
            <person name="Park H.-J."/>
            <person name="Ramirez L."/>
            <person name="Alfaro M."/>
            <person name="Sun H."/>
            <person name="Tritt A."/>
            <person name="Yoshinaga Y."/>
            <person name="Zwiers L.-H."/>
            <person name="Turgeon B."/>
            <person name="Goodwin S."/>
            <person name="Spatafora J."/>
            <person name="Crous P."/>
            <person name="Grigoriev I."/>
        </authorList>
    </citation>
    <scope>NUCLEOTIDE SEQUENCE</scope>
    <source>
        <strain evidence="2">CBS 110217</strain>
    </source>
</reference>
<evidence type="ECO:0000313" key="3">
    <source>
        <dbReference type="Proteomes" id="UP000799777"/>
    </source>
</evidence>
<accession>A0A9P4H2U8</accession>
<evidence type="ECO:0000259" key="1">
    <source>
        <dbReference type="Pfam" id="PF00270"/>
    </source>
</evidence>
<dbReference type="OrthoDB" id="3925403at2759"/>
<dbReference type="GO" id="GO:0005524">
    <property type="term" value="F:ATP binding"/>
    <property type="evidence" value="ECO:0007669"/>
    <property type="project" value="InterPro"/>
</dbReference>
<dbReference type="SUPFAM" id="SSF52540">
    <property type="entry name" value="P-loop containing nucleoside triphosphate hydrolases"/>
    <property type="match status" value="1"/>
</dbReference>
<feature type="domain" description="DEAD/DEAH-box helicase" evidence="1">
    <location>
        <begin position="12"/>
        <end position="84"/>
    </location>
</feature>
<dbReference type="AlphaFoldDB" id="A0A9P4H2U8"/>
<evidence type="ECO:0000313" key="2">
    <source>
        <dbReference type="EMBL" id="KAF2026002.1"/>
    </source>
</evidence>
<feature type="non-terminal residue" evidence="2">
    <location>
        <position position="1"/>
    </location>
</feature>
<proteinExistence type="predicted"/>
<sequence>ILPGSPVTYKSPEQKTALYAVVQGVSPLIVVLPTGGGKTLLPVAAAVLDNAAQQKSGRPSVTILVVPFHALIKDMLVWLHNAGVKAVEWQAGAEGNYQNCRTPASIVLVSADYVG</sequence>
<feature type="non-terminal residue" evidence="2">
    <location>
        <position position="115"/>
    </location>
</feature>
<protein>
    <recommendedName>
        <fullName evidence="1">DEAD/DEAH-box helicase domain-containing protein</fullName>
    </recommendedName>
</protein>
<dbReference type="InterPro" id="IPR027417">
    <property type="entry name" value="P-loop_NTPase"/>
</dbReference>
<dbReference type="EMBL" id="ML978251">
    <property type="protein sequence ID" value="KAF2026002.1"/>
    <property type="molecule type" value="Genomic_DNA"/>
</dbReference>
<keyword evidence="3" id="KW-1185">Reference proteome</keyword>
<dbReference type="Gene3D" id="3.40.50.300">
    <property type="entry name" value="P-loop containing nucleotide triphosphate hydrolases"/>
    <property type="match status" value="1"/>
</dbReference>
<dbReference type="InterPro" id="IPR011545">
    <property type="entry name" value="DEAD/DEAH_box_helicase_dom"/>
</dbReference>
<organism evidence="2 3">
    <name type="scientific">Setomelanomma holmii</name>
    <dbReference type="NCBI Taxonomy" id="210430"/>
    <lineage>
        <taxon>Eukaryota</taxon>
        <taxon>Fungi</taxon>
        <taxon>Dikarya</taxon>
        <taxon>Ascomycota</taxon>
        <taxon>Pezizomycotina</taxon>
        <taxon>Dothideomycetes</taxon>
        <taxon>Pleosporomycetidae</taxon>
        <taxon>Pleosporales</taxon>
        <taxon>Pleosporineae</taxon>
        <taxon>Phaeosphaeriaceae</taxon>
        <taxon>Setomelanomma</taxon>
    </lineage>
</organism>
<name>A0A9P4H2U8_9PLEO</name>